<dbReference type="Proteomes" id="UP001281410">
    <property type="component" value="Unassembled WGS sequence"/>
</dbReference>
<gene>
    <name evidence="1" type="ORF">Dsin_005304</name>
</gene>
<evidence type="ECO:0000313" key="2">
    <source>
        <dbReference type="Proteomes" id="UP001281410"/>
    </source>
</evidence>
<accession>A0AAE0EF33</accession>
<protein>
    <submittedName>
        <fullName evidence="1">Uncharacterized protein</fullName>
    </submittedName>
</protein>
<dbReference type="AlphaFoldDB" id="A0AAE0EF33"/>
<dbReference type="EMBL" id="JANJYJ010000002">
    <property type="protein sequence ID" value="KAK3225442.1"/>
    <property type="molecule type" value="Genomic_DNA"/>
</dbReference>
<keyword evidence="2" id="KW-1185">Reference proteome</keyword>
<evidence type="ECO:0000313" key="1">
    <source>
        <dbReference type="EMBL" id="KAK3225442.1"/>
    </source>
</evidence>
<organism evidence="1 2">
    <name type="scientific">Dipteronia sinensis</name>
    <dbReference type="NCBI Taxonomy" id="43782"/>
    <lineage>
        <taxon>Eukaryota</taxon>
        <taxon>Viridiplantae</taxon>
        <taxon>Streptophyta</taxon>
        <taxon>Embryophyta</taxon>
        <taxon>Tracheophyta</taxon>
        <taxon>Spermatophyta</taxon>
        <taxon>Magnoliopsida</taxon>
        <taxon>eudicotyledons</taxon>
        <taxon>Gunneridae</taxon>
        <taxon>Pentapetalae</taxon>
        <taxon>rosids</taxon>
        <taxon>malvids</taxon>
        <taxon>Sapindales</taxon>
        <taxon>Sapindaceae</taxon>
        <taxon>Hippocastanoideae</taxon>
        <taxon>Acereae</taxon>
        <taxon>Dipteronia</taxon>
    </lineage>
</organism>
<comment type="caution">
    <text evidence="1">The sequence shown here is derived from an EMBL/GenBank/DDBJ whole genome shotgun (WGS) entry which is preliminary data.</text>
</comment>
<proteinExistence type="predicted"/>
<name>A0AAE0EF33_9ROSI</name>
<reference evidence="1" key="1">
    <citation type="journal article" date="2023" name="Plant J.">
        <title>Genome sequences and population genomics provide insights into the demographic history, inbreeding, and mutation load of two 'living fossil' tree species of Dipteronia.</title>
        <authorList>
            <person name="Feng Y."/>
            <person name="Comes H.P."/>
            <person name="Chen J."/>
            <person name="Zhu S."/>
            <person name="Lu R."/>
            <person name="Zhang X."/>
            <person name="Li P."/>
            <person name="Qiu J."/>
            <person name="Olsen K.M."/>
            <person name="Qiu Y."/>
        </authorList>
    </citation>
    <scope>NUCLEOTIDE SEQUENCE</scope>
    <source>
        <strain evidence="1">NBL</strain>
    </source>
</reference>
<sequence>MEQRQGHVNLLFGNSGSPFVTSIKQARFSENFRMPQVEQFKANTDPQRHVRRYQSAIAQYDYDDALLCRMFP</sequence>